<dbReference type="AlphaFoldDB" id="A0A0D0CXN5"/>
<dbReference type="EMBL" id="KN827768">
    <property type="protein sequence ID" value="KIK75926.1"/>
    <property type="molecule type" value="Genomic_DNA"/>
</dbReference>
<dbReference type="InParanoid" id="A0A0D0CXN5"/>
<reference evidence="3" key="2">
    <citation type="submission" date="2015-01" db="EMBL/GenBank/DDBJ databases">
        <title>Evolutionary Origins and Diversification of the Mycorrhizal Mutualists.</title>
        <authorList>
            <consortium name="DOE Joint Genome Institute"/>
            <consortium name="Mycorrhizal Genomics Consortium"/>
            <person name="Kohler A."/>
            <person name="Kuo A."/>
            <person name="Nagy L.G."/>
            <person name="Floudas D."/>
            <person name="Copeland A."/>
            <person name="Barry K.W."/>
            <person name="Cichocki N."/>
            <person name="Veneault-Fourrey C."/>
            <person name="LaButti K."/>
            <person name="Lindquist E.A."/>
            <person name="Lipzen A."/>
            <person name="Lundell T."/>
            <person name="Morin E."/>
            <person name="Murat C."/>
            <person name="Riley R."/>
            <person name="Ohm R."/>
            <person name="Sun H."/>
            <person name="Tunlid A."/>
            <person name="Henrissat B."/>
            <person name="Grigoriev I.V."/>
            <person name="Hibbett D.S."/>
            <person name="Martin F."/>
        </authorList>
    </citation>
    <scope>NUCLEOTIDE SEQUENCE [LARGE SCALE GENOMIC DNA]</scope>
    <source>
        <strain evidence="3">Ve08.2h10</strain>
    </source>
</reference>
<evidence type="ECO:0000313" key="3">
    <source>
        <dbReference type="Proteomes" id="UP000054538"/>
    </source>
</evidence>
<evidence type="ECO:0000256" key="1">
    <source>
        <dbReference type="SAM" id="MobiDB-lite"/>
    </source>
</evidence>
<accession>A0A0D0CXN5</accession>
<keyword evidence="3" id="KW-1185">Reference proteome</keyword>
<name>A0A0D0CXN5_9AGAM</name>
<feature type="region of interest" description="Disordered" evidence="1">
    <location>
        <begin position="322"/>
        <end position="344"/>
    </location>
</feature>
<evidence type="ECO:0000313" key="2">
    <source>
        <dbReference type="EMBL" id="KIK75926.1"/>
    </source>
</evidence>
<protein>
    <submittedName>
        <fullName evidence="2">Uncharacterized protein</fullName>
    </submittedName>
</protein>
<dbReference type="HOGENOM" id="CLU_772863_0_0_1"/>
<feature type="region of interest" description="Disordered" evidence="1">
    <location>
        <begin position="293"/>
        <end position="312"/>
    </location>
</feature>
<proteinExistence type="predicted"/>
<dbReference type="Proteomes" id="UP000054538">
    <property type="component" value="Unassembled WGS sequence"/>
</dbReference>
<reference evidence="2 3" key="1">
    <citation type="submission" date="2014-04" db="EMBL/GenBank/DDBJ databases">
        <authorList>
            <consortium name="DOE Joint Genome Institute"/>
            <person name="Kuo A."/>
            <person name="Kohler A."/>
            <person name="Jargeat P."/>
            <person name="Nagy L.G."/>
            <person name="Floudas D."/>
            <person name="Copeland A."/>
            <person name="Barry K.W."/>
            <person name="Cichocki N."/>
            <person name="Veneault-Fourrey C."/>
            <person name="LaButti K."/>
            <person name="Lindquist E.A."/>
            <person name="Lipzen A."/>
            <person name="Lundell T."/>
            <person name="Morin E."/>
            <person name="Murat C."/>
            <person name="Sun H."/>
            <person name="Tunlid A."/>
            <person name="Henrissat B."/>
            <person name="Grigoriev I.V."/>
            <person name="Hibbett D.S."/>
            <person name="Martin F."/>
            <person name="Nordberg H.P."/>
            <person name="Cantor M.N."/>
            <person name="Hua S.X."/>
        </authorList>
    </citation>
    <scope>NUCLEOTIDE SEQUENCE [LARGE SCALE GENOMIC DNA]</scope>
    <source>
        <strain evidence="2 3">Ve08.2h10</strain>
    </source>
</reference>
<gene>
    <name evidence="2" type="ORF">PAXRUDRAFT_18567</name>
</gene>
<sequence>MKYLWDEFDPAVDVDDEDDKVGGHKGEKAKMEKDSLGALILPPYSSLKLPGQKDAIQQIMHEAYVKHTNNLHACVPWRLLIDTFDFIHEDCLPDDLDEFPNPSKLISSQVQPIWNLWLAHQAKGEPMVVFTRCKKGDLRADVEEKLICCKKGKKKDYVEIDEENNRGQSVGEGEGVDICTTSPGGHLDPQSPAAHTSDKQTQVTFLQTLSKAKTYQDLVLLSSSMLTKPALCPEGLLLHDIAKVIELEPDVDPIPPYFGQSPFSHQHLDQVLATVQETKDRITAVISSSKRSLPTDISTMSPPPPEVVPQTHESTVIIQEIEVSAQDRQRTPASNKLPEGSKEV</sequence>
<organism evidence="2 3">
    <name type="scientific">Paxillus rubicundulus Ve08.2h10</name>
    <dbReference type="NCBI Taxonomy" id="930991"/>
    <lineage>
        <taxon>Eukaryota</taxon>
        <taxon>Fungi</taxon>
        <taxon>Dikarya</taxon>
        <taxon>Basidiomycota</taxon>
        <taxon>Agaricomycotina</taxon>
        <taxon>Agaricomycetes</taxon>
        <taxon>Agaricomycetidae</taxon>
        <taxon>Boletales</taxon>
        <taxon>Paxilineae</taxon>
        <taxon>Paxillaceae</taxon>
        <taxon>Paxillus</taxon>
    </lineage>
</organism>